<dbReference type="InterPro" id="IPR005100">
    <property type="entry name" value="NGN-domain"/>
</dbReference>
<evidence type="ECO:0000256" key="1">
    <source>
        <dbReference type="SAM" id="MobiDB-lite"/>
    </source>
</evidence>
<sequence>RREEEDFDDLSDNSDEESYGSTLDEIDKDILADDDEEVDVGLDAARRIAADRELDQIMRARRELEIQKKFANVDDSKEVQTKVEQYDPFLYRVSVHRGTAEKCAFLMGQHLMMMKMRQEKNLNRFDIPVIQSIFALPQDKNHIYVESDNQAEVEKIVGNPNFRSLVNKFKHHFTKQPMSKKTAILKEIHQLDRDTEQPNILQLKPELDIEIKPNQFYNVTKAGNRFLKNKACMVYSIDQRQGTAEVLTLTPYRGLQSREGAELHRISYEEYKEFGEEKSYFDLKQYNSGVYFEGLLLTEVLLENLEELKQTQVDQIKLLTLSRSKAKFDNIQKNQQLNQLKENEEVIYRETGQICRVQQCFADFTYDLEIIKGGHGNLRAERFQLLKKFSINDHITVSNGQFKGLSGFVKYLKEVNQQLFVEFKADTTLEYIDSSYQILSDDCQLSNENDKFGGLDEQFFDEKLFKVFQLVKYKNVDAIISFLLYKSALILTSENQQLTVALEQIKPMSFAETKQKMTQDGSNPVLIIGPGSEVKIKNTNSAGEVKQVFGQMCFVLVKSGDERGLKAIHGKNLIRMSPGGYVVKLGKQQNLTGVKVKISAPEHMGKEGLYLKEGVDNGQAVIQVQLAEQVVWVPRMYVKIVGENTVIENNVIDTQFGGYKASQFVQETETKIDHYGWEDDQ</sequence>
<dbReference type="AlphaFoldDB" id="A0A146K279"/>
<name>A0A146K279_9EUKA</name>
<accession>A0A146K279</accession>
<dbReference type="InterPro" id="IPR036735">
    <property type="entry name" value="NGN_dom_sf"/>
</dbReference>
<proteinExistence type="predicted"/>
<feature type="region of interest" description="Disordered" evidence="1">
    <location>
        <begin position="1"/>
        <end position="30"/>
    </location>
</feature>
<evidence type="ECO:0000259" key="2">
    <source>
        <dbReference type="Pfam" id="PF03439"/>
    </source>
</evidence>
<organism evidence="3">
    <name type="scientific">Trepomonas sp. PC1</name>
    <dbReference type="NCBI Taxonomy" id="1076344"/>
    <lineage>
        <taxon>Eukaryota</taxon>
        <taxon>Metamonada</taxon>
        <taxon>Diplomonadida</taxon>
        <taxon>Hexamitidae</taxon>
        <taxon>Hexamitinae</taxon>
        <taxon>Trepomonas</taxon>
    </lineage>
</organism>
<dbReference type="Gene3D" id="3.30.70.940">
    <property type="entry name" value="NusG, N-terminal domain"/>
    <property type="match status" value="1"/>
</dbReference>
<feature type="non-terminal residue" evidence="3">
    <location>
        <position position="1"/>
    </location>
</feature>
<dbReference type="GO" id="GO:0006354">
    <property type="term" value="P:DNA-templated transcription elongation"/>
    <property type="evidence" value="ECO:0007669"/>
    <property type="project" value="InterPro"/>
</dbReference>
<dbReference type="Pfam" id="PF03439">
    <property type="entry name" value="Spt5-NGN"/>
    <property type="match status" value="1"/>
</dbReference>
<protein>
    <recommendedName>
        <fullName evidence="2">NGN domain-containing protein</fullName>
    </recommendedName>
</protein>
<gene>
    <name evidence="3" type="ORF">TPC1_17759</name>
</gene>
<evidence type="ECO:0000313" key="3">
    <source>
        <dbReference type="EMBL" id="JAP90827.1"/>
    </source>
</evidence>
<feature type="domain" description="NGN" evidence="2">
    <location>
        <begin position="90"/>
        <end position="157"/>
    </location>
</feature>
<dbReference type="EMBL" id="GDID01005779">
    <property type="protein sequence ID" value="JAP90827.1"/>
    <property type="molecule type" value="Transcribed_RNA"/>
</dbReference>
<feature type="non-terminal residue" evidence="3">
    <location>
        <position position="681"/>
    </location>
</feature>
<reference evidence="3" key="1">
    <citation type="submission" date="2015-07" db="EMBL/GenBank/DDBJ databases">
        <title>Adaptation to a free-living lifestyle via gene acquisitions in the diplomonad Trepomonas sp. PC1.</title>
        <authorList>
            <person name="Xu F."/>
            <person name="Jerlstrom-Hultqvist J."/>
            <person name="Kolisko M."/>
            <person name="Simpson A.G.B."/>
            <person name="Roger A.J."/>
            <person name="Svard S.G."/>
            <person name="Andersson J.O."/>
        </authorList>
    </citation>
    <scope>NUCLEOTIDE SEQUENCE</scope>
    <source>
        <strain evidence="3">PC1</strain>
    </source>
</reference>